<proteinExistence type="predicted"/>
<keyword evidence="3" id="KW-1185">Reference proteome</keyword>
<organism evidence="2 3">
    <name type="scientific">Seiridium cardinale</name>
    <dbReference type="NCBI Taxonomy" id="138064"/>
    <lineage>
        <taxon>Eukaryota</taxon>
        <taxon>Fungi</taxon>
        <taxon>Dikarya</taxon>
        <taxon>Ascomycota</taxon>
        <taxon>Pezizomycotina</taxon>
        <taxon>Sordariomycetes</taxon>
        <taxon>Xylariomycetidae</taxon>
        <taxon>Amphisphaeriales</taxon>
        <taxon>Sporocadaceae</taxon>
        <taxon>Seiridium</taxon>
    </lineage>
</organism>
<feature type="compositionally biased region" description="Polar residues" evidence="1">
    <location>
        <begin position="228"/>
        <end position="241"/>
    </location>
</feature>
<feature type="compositionally biased region" description="Low complexity" evidence="1">
    <location>
        <begin position="309"/>
        <end position="319"/>
    </location>
</feature>
<dbReference type="PANTHER" id="PTHR38703">
    <property type="entry name" value="CHROMOSOME 8, WHOLE GENOME SHOTGUN SEQUENCE"/>
    <property type="match status" value="1"/>
</dbReference>
<dbReference type="EMBL" id="JARVKM010000021">
    <property type="protein sequence ID" value="KAK9777383.1"/>
    <property type="molecule type" value="Genomic_DNA"/>
</dbReference>
<gene>
    <name evidence="2" type="ORF">SCAR479_05776</name>
</gene>
<sequence length="367" mass="39982">MNKTKEAISSFMSKSGHHDTTVHESVNPAVEHETVRPSQHEEVNTAVDREVHQDHYHHTVQPVQDKEVLAEQHHHNIGQTEHRTLDHRDDSKTKRALEIEAAKWKDESRRTDTTYTQSHAPTIEGEHVHHHVHETYQPVIHKETVEPHVVHTTVPIHETHHNEAKHHATSTLPAVSLSEFKKHGGTPTGGQHEHHQFEGCPDVEGGAHTHNKGLSNVTHSSHGTTTGASEGQTGPHSSRLANTLDPRVDSDRDGSRTVGGSRTTGTSEGQHGPHSSRVGNASDPRVDSDLDGRSTRTTGNTLGTQGGSNTTAQNAATAAMGGKTHARNDSGKGLNDYESGTNHKHSTDSSQEPSILSKVLNKVNSNR</sequence>
<name>A0ABR2XU97_9PEZI</name>
<accession>A0ABR2XU97</accession>
<feature type="compositionally biased region" description="Low complexity" evidence="1">
    <location>
        <begin position="256"/>
        <end position="267"/>
    </location>
</feature>
<dbReference type="Proteomes" id="UP001465668">
    <property type="component" value="Unassembled WGS sequence"/>
</dbReference>
<dbReference type="PANTHER" id="PTHR38703:SF1">
    <property type="entry name" value="ALLERGEN"/>
    <property type="match status" value="1"/>
</dbReference>
<reference evidence="2 3" key="1">
    <citation type="submission" date="2024-02" db="EMBL/GenBank/DDBJ databases">
        <title>First draft genome assembly of two strains of Seiridium cardinale.</title>
        <authorList>
            <person name="Emiliani G."/>
            <person name="Scali E."/>
        </authorList>
    </citation>
    <scope>NUCLEOTIDE SEQUENCE [LARGE SCALE GENOMIC DNA]</scope>
    <source>
        <strain evidence="2 3">BM-138-000479</strain>
    </source>
</reference>
<comment type="caution">
    <text evidence="2">The sequence shown here is derived from an EMBL/GenBank/DDBJ whole genome shotgun (WGS) entry which is preliminary data.</text>
</comment>
<feature type="compositionally biased region" description="Basic and acidic residues" evidence="1">
    <location>
        <begin position="284"/>
        <end position="294"/>
    </location>
</feature>
<evidence type="ECO:0000313" key="2">
    <source>
        <dbReference type="EMBL" id="KAK9777383.1"/>
    </source>
</evidence>
<protein>
    <recommendedName>
        <fullName evidence="4">Allergen</fullName>
    </recommendedName>
</protein>
<feature type="region of interest" description="Disordered" evidence="1">
    <location>
        <begin position="1"/>
        <end position="23"/>
    </location>
</feature>
<feature type="compositionally biased region" description="Low complexity" evidence="1">
    <location>
        <begin position="218"/>
        <end position="227"/>
    </location>
</feature>
<evidence type="ECO:0000256" key="1">
    <source>
        <dbReference type="SAM" id="MobiDB-lite"/>
    </source>
</evidence>
<evidence type="ECO:0000313" key="3">
    <source>
        <dbReference type="Proteomes" id="UP001465668"/>
    </source>
</evidence>
<feature type="region of interest" description="Disordered" evidence="1">
    <location>
        <begin position="179"/>
        <end position="367"/>
    </location>
</feature>
<evidence type="ECO:0008006" key="4">
    <source>
        <dbReference type="Google" id="ProtNLM"/>
    </source>
</evidence>
<feature type="compositionally biased region" description="Basic and acidic residues" evidence="1">
    <location>
        <begin position="246"/>
        <end position="255"/>
    </location>
</feature>